<keyword evidence="2" id="KW-0805">Transcription regulation</keyword>
<dbReference type="GO" id="GO:0003677">
    <property type="term" value="F:DNA binding"/>
    <property type="evidence" value="ECO:0007669"/>
    <property type="project" value="UniProtKB-KW"/>
</dbReference>
<evidence type="ECO:0000256" key="3">
    <source>
        <dbReference type="ARBA" id="ARBA00023125"/>
    </source>
</evidence>
<keyword evidence="4" id="KW-0804">Transcription</keyword>
<keyword evidence="6" id="KW-1185">Reference proteome</keyword>
<gene>
    <name evidence="5" type="ORF">SAMN05446037_102430</name>
</gene>
<dbReference type="EMBL" id="FZOJ01000024">
    <property type="protein sequence ID" value="SNS85563.1"/>
    <property type="molecule type" value="Genomic_DNA"/>
</dbReference>
<reference evidence="5 6" key="1">
    <citation type="submission" date="2017-06" db="EMBL/GenBank/DDBJ databases">
        <authorList>
            <person name="Kim H.J."/>
            <person name="Triplett B.A."/>
        </authorList>
    </citation>
    <scope>NUCLEOTIDE SEQUENCE [LARGE SCALE GENOMIC DNA]</scope>
    <source>
        <strain evidence="5 6">SCA</strain>
    </source>
</reference>
<dbReference type="PIRSF" id="PIRSF019455">
    <property type="entry name" value="CopR_AtkY"/>
    <property type="match status" value="1"/>
</dbReference>
<dbReference type="InterPro" id="IPR005650">
    <property type="entry name" value="BlaI_family"/>
</dbReference>
<dbReference type="Gene3D" id="1.10.4040.10">
    <property type="entry name" value="Penicillinase repressor domain"/>
    <property type="match status" value="1"/>
</dbReference>
<dbReference type="OrthoDB" id="9795583at2"/>
<dbReference type="SUPFAM" id="SSF46785">
    <property type="entry name" value="Winged helix' DNA-binding domain"/>
    <property type="match status" value="1"/>
</dbReference>
<dbReference type="InterPro" id="IPR036390">
    <property type="entry name" value="WH_DNA-bd_sf"/>
</dbReference>
<comment type="similarity">
    <text evidence="1">Belongs to the BlaI transcriptional regulatory family.</text>
</comment>
<dbReference type="RefSeq" id="WP_089284368.1">
    <property type="nucleotide sequence ID" value="NZ_FZOJ01000024.1"/>
</dbReference>
<organism evidence="5 6">
    <name type="scientific">Anaerovirgula multivorans</name>
    <dbReference type="NCBI Taxonomy" id="312168"/>
    <lineage>
        <taxon>Bacteria</taxon>
        <taxon>Bacillati</taxon>
        <taxon>Bacillota</taxon>
        <taxon>Clostridia</taxon>
        <taxon>Peptostreptococcales</taxon>
        <taxon>Natronincolaceae</taxon>
        <taxon>Anaerovirgula</taxon>
    </lineage>
</organism>
<proteinExistence type="inferred from homology"/>
<evidence type="ECO:0000313" key="5">
    <source>
        <dbReference type="EMBL" id="SNS85563.1"/>
    </source>
</evidence>
<evidence type="ECO:0000256" key="4">
    <source>
        <dbReference type="ARBA" id="ARBA00023163"/>
    </source>
</evidence>
<evidence type="ECO:0000313" key="6">
    <source>
        <dbReference type="Proteomes" id="UP000198304"/>
    </source>
</evidence>
<dbReference type="Pfam" id="PF03965">
    <property type="entry name" value="Penicillinase_R"/>
    <property type="match status" value="1"/>
</dbReference>
<protein>
    <submittedName>
        <fullName evidence="5">Predicted transcriptional regulator</fullName>
    </submittedName>
</protein>
<name>A0A239HXZ1_9FIRM</name>
<dbReference type="Proteomes" id="UP000198304">
    <property type="component" value="Unassembled WGS sequence"/>
</dbReference>
<dbReference type="AlphaFoldDB" id="A0A239HXZ1"/>
<dbReference type="InterPro" id="IPR036388">
    <property type="entry name" value="WH-like_DNA-bd_sf"/>
</dbReference>
<evidence type="ECO:0000256" key="1">
    <source>
        <dbReference type="ARBA" id="ARBA00011046"/>
    </source>
</evidence>
<accession>A0A239HXZ1</accession>
<dbReference type="GO" id="GO:0045892">
    <property type="term" value="P:negative regulation of DNA-templated transcription"/>
    <property type="evidence" value="ECO:0007669"/>
    <property type="project" value="InterPro"/>
</dbReference>
<evidence type="ECO:0000256" key="2">
    <source>
        <dbReference type="ARBA" id="ARBA00023015"/>
    </source>
</evidence>
<sequence>MDEIKLFDAEMKFMNIIWNNAPINSTSLAKLANEELGWKKSTTYTVLRKLGKRGVLKNENATVTYLVEREEVQQSESEEFIDKVYDGSLKLFLTSFLNKEKLSESQALELKKIIDENTKKEE</sequence>
<dbReference type="Gene3D" id="1.10.10.10">
    <property type="entry name" value="Winged helix-like DNA-binding domain superfamily/Winged helix DNA-binding domain"/>
    <property type="match status" value="1"/>
</dbReference>
<keyword evidence="3" id="KW-0238">DNA-binding</keyword>